<sequence length="242" mass="27952">MKRISLIYHEVMKNENINCLEDERLYNSKYTFDVTEFQTHMKEISNLLNASQNEITVHITFDDGRIGSYNYVADILEANGLKGYFFIITDRIGKPQYLDSDQIYKLHKRGHIIGTHTCSHPTRMSNLSWDLLIKEWGDSRRVLSDIVGEEVKVAAVPGGFYSKKVAEAAASVGIKELFTSEPVTKCYSVNDCLIIGRYSIEKSLSVQEITDLVNMNVYPRYKQLVLWEIKKYLKKYFKINIV</sequence>
<name>A0ABY3SM82_9BACL</name>
<dbReference type="Pfam" id="PF01522">
    <property type="entry name" value="Polysacc_deac_1"/>
    <property type="match status" value="1"/>
</dbReference>
<evidence type="ECO:0000259" key="3">
    <source>
        <dbReference type="PROSITE" id="PS51677"/>
    </source>
</evidence>
<comment type="subcellular location">
    <subcellularLocation>
        <location evidence="1">Secreted</location>
    </subcellularLocation>
</comment>
<dbReference type="InterPro" id="IPR011330">
    <property type="entry name" value="Glyco_hydro/deAcase_b/a-brl"/>
</dbReference>
<gene>
    <name evidence="4" type="ORF">L0M14_05265</name>
</gene>
<dbReference type="InterPro" id="IPR002509">
    <property type="entry name" value="NODB_dom"/>
</dbReference>
<accession>A0ABY3SM82</accession>
<keyword evidence="5" id="KW-1185">Reference proteome</keyword>
<evidence type="ECO:0000313" key="4">
    <source>
        <dbReference type="EMBL" id="UJF34588.1"/>
    </source>
</evidence>
<dbReference type="CDD" id="cd10918">
    <property type="entry name" value="CE4_NodB_like_5s_6s"/>
    <property type="match status" value="1"/>
</dbReference>
<feature type="domain" description="NodB homology" evidence="3">
    <location>
        <begin position="55"/>
        <end position="242"/>
    </location>
</feature>
<evidence type="ECO:0000256" key="1">
    <source>
        <dbReference type="ARBA" id="ARBA00004613"/>
    </source>
</evidence>
<dbReference type="PANTHER" id="PTHR34216:SF3">
    <property type="entry name" value="POLY-BETA-1,6-N-ACETYL-D-GLUCOSAMINE N-DEACETYLASE"/>
    <property type="match status" value="1"/>
</dbReference>
<dbReference type="PANTHER" id="PTHR34216">
    <property type="match status" value="1"/>
</dbReference>
<dbReference type="EMBL" id="CP090978">
    <property type="protein sequence ID" value="UJF34588.1"/>
    <property type="molecule type" value="Genomic_DNA"/>
</dbReference>
<dbReference type="PROSITE" id="PS51677">
    <property type="entry name" value="NODB"/>
    <property type="match status" value="1"/>
</dbReference>
<dbReference type="Gene3D" id="3.20.20.370">
    <property type="entry name" value="Glycoside hydrolase/deacetylase"/>
    <property type="match status" value="1"/>
</dbReference>
<dbReference type="RefSeq" id="WP_235121162.1">
    <property type="nucleotide sequence ID" value="NZ_CP090978.1"/>
</dbReference>
<evidence type="ECO:0000256" key="2">
    <source>
        <dbReference type="ARBA" id="ARBA00022729"/>
    </source>
</evidence>
<dbReference type="InterPro" id="IPR051398">
    <property type="entry name" value="Polysacch_Deacetylase"/>
</dbReference>
<dbReference type="SUPFAM" id="SSF88713">
    <property type="entry name" value="Glycoside hydrolase/deacetylase"/>
    <property type="match status" value="1"/>
</dbReference>
<evidence type="ECO:0000313" key="5">
    <source>
        <dbReference type="Proteomes" id="UP001649230"/>
    </source>
</evidence>
<dbReference type="Proteomes" id="UP001649230">
    <property type="component" value="Chromosome"/>
</dbReference>
<reference evidence="4 5" key="1">
    <citation type="journal article" date="2024" name="Int. J. Syst. Evol. Microbiol.">
        <title>Paenibacillus hexagrammi sp. nov., a novel bacterium isolated from the gut content of Hexagrammos agrammus.</title>
        <authorList>
            <person name="Jung H.K."/>
            <person name="Kim D.G."/>
            <person name="Zin H."/>
            <person name="Park J."/>
            <person name="Jung H."/>
            <person name="Kim Y.O."/>
            <person name="Kong H.J."/>
            <person name="Kim J.W."/>
            <person name="Kim Y.S."/>
        </authorList>
    </citation>
    <scope>NUCLEOTIDE SEQUENCE [LARGE SCALE GENOMIC DNA]</scope>
    <source>
        <strain evidence="4 5">YPD9-1</strain>
    </source>
</reference>
<protein>
    <submittedName>
        <fullName evidence="4">Polysaccharide deacetylase family protein</fullName>
    </submittedName>
</protein>
<keyword evidence="2" id="KW-0732">Signal</keyword>
<proteinExistence type="predicted"/>
<organism evidence="4 5">
    <name type="scientific">Paenibacillus hexagrammi</name>
    <dbReference type="NCBI Taxonomy" id="2908839"/>
    <lineage>
        <taxon>Bacteria</taxon>
        <taxon>Bacillati</taxon>
        <taxon>Bacillota</taxon>
        <taxon>Bacilli</taxon>
        <taxon>Bacillales</taxon>
        <taxon>Paenibacillaceae</taxon>
        <taxon>Paenibacillus</taxon>
    </lineage>
</organism>